<keyword evidence="2" id="KW-0812">Transmembrane</keyword>
<dbReference type="EMBL" id="JBHTCP010000050">
    <property type="protein sequence ID" value="MFC7373172.1"/>
    <property type="molecule type" value="Genomic_DNA"/>
</dbReference>
<evidence type="ECO:0000256" key="2">
    <source>
        <dbReference type="SAM" id="Phobius"/>
    </source>
</evidence>
<evidence type="ECO:0000313" key="4">
    <source>
        <dbReference type="Proteomes" id="UP001596549"/>
    </source>
</evidence>
<reference evidence="4" key="1">
    <citation type="journal article" date="2019" name="Int. J. Syst. Evol. Microbiol.">
        <title>The Global Catalogue of Microorganisms (GCM) 10K type strain sequencing project: providing services to taxonomists for standard genome sequencing and annotation.</title>
        <authorList>
            <consortium name="The Broad Institute Genomics Platform"/>
            <consortium name="The Broad Institute Genome Sequencing Center for Infectious Disease"/>
            <person name="Wu L."/>
            <person name="Ma J."/>
        </authorList>
    </citation>
    <scope>NUCLEOTIDE SEQUENCE [LARGE SCALE GENOMIC DNA]</scope>
    <source>
        <strain evidence="4">NBRC 106396</strain>
    </source>
</reference>
<evidence type="ECO:0000256" key="1">
    <source>
        <dbReference type="SAM" id="MobiDB-lite"/>
    </source>
</evidence>
<feature type="region of interest" description="Disordered" evidence="1">
    <location>
        <begin position="76"/>
        <end position="102"/>
    </location>
</feature>
<feature type="transmembrane region" description="Helical" evidence="2">
    <location>
        <begin position="36"/>
        <end position="57"/>
    </location>
</feature>
<feature type="compositionally biased region" description="Basic and acidic residues" evidence="1">
    <location>
        <begin position="93"/>
        <end position="102"/>
    </location>
</feature>
<sequence length="102" mass="11068">MSKTKIGIILVVFSFVPWLFIPFVPFLTFLSGSEKVSAAAALTIAAEVLFWGGALLAGKDAARAVRKYANPRNWKKRKTSIEDKMEGSGTSSDKSRSKGDAE</sequence>
<keyword evidence="2" id="KW-0472">Membrane</keyword>
<dbReference type="Proteomes" id="UP001596549">
    <property type="component" value="Unassembled WGS sequence"/>
</dbReference>
<keyword evidence="2" id="KW-1133">Transmembrane helix</keyword>
<keyword evidence="4" id="KW-1185">Reference proteome</keyword>
<gene>
    <name evidence="3" type="ORF">ACFQPF_16140</name>
</gene>
<protein>
    <submittedName>
        <fullName evidence="3">Transporter suffix domain-containing protein</fullName>
    </submittedName>
</protein>
<dbReference type="RefSeq" id="WP_379750830.1">
    <property type="nucleotide sequence ID" value="NZ_JBHTCP010000050.1"/>
</dbReference>
<dbReference type="InterPro" id="IPR047961">
    <property type="entry name" value="Transp_suffix-like"/>
</dbReference>
<name>A0ABW2NRI3_9BACL</name>
<organism evidence="3 4">
    <name type="scientific">Fictibacillus iocasae</name>
    <dbReference type="NCBI Taxonomy" id="2715437"/>
    <lineage>
        <taxon>Bacteria</taxon>
        <taxon>Bacillati</taxon>
        <taxon>Bacillota</taxon>
        <taxon>Bacilli</taxon>
        <taxon>Bacillales</taxon>
        <taxon>Fictibacillaceae</taxon>
        <taxon>Fictibacillus</taxon>
    </lineage>
</organism>
<comment type="caution">
    <text evidence="3">The sequence shown here is derived from an EMBL/GenBank/DDBJ whole genome shotgun (WGS) entry which is preliminary data.</text>
</comment>
<proteinExistence type="predicted"/>
<dbReference type="NCBIfam" id="NF033684">
    <property type="entry name" value="suffix_2_RND"/>
    <property type="match status" value="1"/>
</dbReference>
<evidence type="ECO:0000313" key="3">
    <source>
        <dbReference type="EMBL" id="MFC7373172.1"/>
    </source>
</evidence>
<feature type="transmembrane region" description="Helical" evidence="2">
    <location>
        <begin position="7"/>
        <end position="30"/>
    </location>
</feature>
<accession>A0ABW2NRI3</accession>